<dbReference type="PROSITE" id="PS50164">
    <property type="entry name" value="GIY_YIG"/>
    <property type="match status" value="1"/>
</dbReference>
<dbReference type="Pfam" id="PF01541">
    <property type="entry name" value="GIY-YIG"/>
    <property type="match status" value="1"/>
</dbReference>
<dbReference type="AlphaFoldDB" id="A0A2H0DWA6"/>
<name>A0A2H0DWA6_9BACT</name>
<organism evidence="2 3">
    <name type="scientific">Candidatus Campbellbacteria bacterium CG22_combo_CG10-13_8_21_14_all_43_18</name>
    <dbReference type="NCBI Taxonomy" id="1974530"/>
    <lineage>
        <taxon>Bacteria</taxon>
        <taxon>Candidatus Campbelliibacteriota</taxon>
    </lineage>
</organism>
<dbReference type="InterPro" id="IPR000305">
    <property type="entry name" value="GIY-YIG_endonuc"/>
</dbReference>
<keyword evidence="2" id="KW-0255">Endonuclease</keyword>
<protein>
    <submittedName>
        <fullName evidence="2">Endonuclease</fullName>
    </submittedName>
</protein>
<sequence length="67" mass="8086">MISLYILKNNKGRYYIGITSLKVEDRPKRHNSGYVTSTRLGRPWRILCVEEYKNWKEARNREKQIKS</sequence>
<keyword evidence="2" id="KW-0378">Hydrolase</keyword>
<keyword evidence="2" id="KW-0540">Nuclease</keyword>
<dbReference type="Proteomes" id="UP000231276">
    <property type="component" value="Unassembled WGS sequence"/>
</dbReference>
<feature type="domain" description="GIY-YIG" evidence="1">
    <location>
        <begin position="1"/>
        <end position="67"/>
    </location>
</feature>
<proteinExistence type="predicted"/>
<dbReference type="GO" id="GO:0004519">
    <property type="term" value="F:endonuclease activity"/>
    <property type="evidence" value="ECO:0007669"/>
    <property type="project" value="UniProtKB-KW"/>
</dbReference>
<evidence type="ECO:0000313" key="3">
    <source>
        <dbReference type="Proteomes" id="UP000231276"/>
    </source>
</evidence>
<gene>
    <name evidence="2" type="ORF">COW82_01880</name>
</gene>
<dbReference type="InterPro" id="IPR035901">
    <property type="entry name" value="GIY-YIG_endonuc_sf"/>
</dbReference>
<dbReference type="EMBL" id="PCTS01000026">
    <property type="protein sequence ID" value="PIP86464.1"/>
    <property type="molecule type" value="Genomic_DNA"/>
</dbReference>
<accession>A0A2H0DWA6</accession>
<dbReference type="Gene3D" id="3.40.1440.10">
    <property type="entry name" value="GIY-YIG endonuclease"/>
    <property type="match status" value="1"/>
</dbReference>
<evidence type="ECO:0000259" key="1">
    <source>
        <dbReference type="PROSITE" id="PS50164"/>
    </source>
</evidence>
<dbReference type="SUPFAM" id="SSF82771">
    <property type="entry name" value="GIY-YIG endonuclease"/>
    <property type="match status" value="1"/>
</dbReference>
<evidence type="ECO:0000313" key="2">
    <source>
        <dbReference type="EMBL" id="PIP86464.1"/>
    </source>
</evidence>
<reference evidence="2 3" key="1">
    <citation type="submission" date="2017-09" db="EMBL/GenBank/DDBJ databases">
        <title>Depth-based differentiation of microbial function through sediment-hosted aquifers and enrichment of novel symbionts in the deep terrestrial subsurface.</title>
        <authorList>
            <person name="Probst A.J."/>
            <person name="Ladd B."/>
            <person name="Jarett J.K."/>
            <person name="Geller-Mcgrath D.E."/>
            <person name="Sieber C.M."/>
            <person name="Emerson J.B."/>
            <person name="Anantharaman K."/>
            <person name="Thomas B.C."/>
            <person name="Malmstrom R."/>
            <person name="Stieglmeier M."/>
            <person name="Klingl A."/>
            <person name="Woyke T."/>
            <person name="Ryan C.M."/>
            <person name="Banfield J.F."/>
        </authorList>
    </citation>
    <scope>NUCLEOTIDE SEQUENCE [LARGE SCALE GENOMIC DNA]</scope>
    <source>
        <strain evidence="2">CG22_combo_CG10-13_8_21_14_all_43_18</strain>
    </source>
</reference>
<comment type="caution">
    <text evidence="2">The sequence shown here is derived from an EMBL/GenBank/DDBJ whole genome shotgun (WGS) entry which is preliminary data.</text>
</comment>